<dbReference type="InterPro" id="IPR019734">
    <property type="entry name" value="TPR_rpt"/>
</dbReference>
<dbReference type="EMBL" id="UINC01034710">
    <property type="protein sequence ID" value="SVB25979.1"/>
    <property type="molecule type" value="Genomic_DNA"/>
</dbReference>
<dbReference type="PANTHER" id="PTHR10098">
    <property type="entry name" value="RAPSYN-RELATED"/>
    <property type="match status" value="1"/>
</dbReference>
<dbReference type="SUPFAM" id="SSF48452">
    <property type="entry name" value="TPR-like"/>
    <property type="match status" value="3"/>
</dbReference>
<reference evidence="1" key="1">
    <citation type="submission" date="2018-05" db="EMBL/GenBank/DDBJ databases">
        <authorList>
            <person name="Lanie J.A."/>
            <person name="Ng W.-L."/>
            <person name="Kazmierczak K.M."/>
            <person name="Andrzejewski T.M."/>
            <person name="Davidsen T.M."/>
            <person name="Wayne K.J."/>
            <person name="Tettelin H."/>
            <person name="Glass J.I."/>
            <person name="Rusch D."/>
            <person name="Podicherti R."/>
            <person name="Tsui H.-C.T."/>
            <person name="Winkler M.E."/>
        </authorList>
    </citation>
    <scope>NUCLEOTIDE SEQUENCE</scope>
</reference>
<organism evidence="1">
    <name type="scientific">marine metagenome</name>
    <dbReference type="NCBI Taxonomy" id="408172"/>
    <lineage>
        <taxon>unclassified sequences</taxon>
        <taxon>metagenomes</taxon>
        <taxon>ecological metagenomes</taxon>
    </lineage>
</organism>
<sequence length="645" mass="75011">VLFWINVSFLGIGIASDNEIPSLVILPFENKGEAKDEYYSYGISSDIISDITSIGQLRVASLNSVEEMQKDGLKNIEIADKLSSRYVVSGSLWKIDSIFQLSLELFDTEEEMLLVSERWETHWSELSLVKDELTKKIIEGLSIKIINELDSENVVNADAYEYYLKAKHTYRERKTIKDNKIARGLLNKALSIDSNFVDAEYLLANTYHDIDRDIALKKYKIALKTADRLDDKKAKMDIKSRMGDIYSEKWDTEKSLKLYREAYKLSKEIGNESSIASALNGLGRFFWERREGDSARYYWQESYDIIKRLGDKSKLVGITNDIGLVYWEFDSDLDKAILAFEESLALEEAINSFTGIPLSNLGVIYHNKEMYQKSKEYYDRVLDHSVAVDDRNGIGFIKYYIGVHYEKLFEYRTAIEYFRSSYEINKDLGIERWKSNSLRGLVICHHILDEQEISKKYFDLAAEINTKIVNSFYKDVGFDLLKYGNYTLSRVAFNKQLIFEKENDNRNGIISTLTNIGLSYFYEGSYSEALNYFDQSIEYDGIKNLVAPVETLVHKYLSQSELGLPINIEHLKALIEGFEKNNQSWYENEPEHINWALYELFGDEKYIIEAKNKIDSNLKNIKHELHVKYLSYPFQKKIMESFNRM</sequence>
<proteinExistence type="predicted"/>
<dbReference type="Pfam" id="PF13424">
    <property type="entry name" value="TPR_12"/>
    <property type="match status" value="1"/>
</dbReference>
<dbReference type="AlphaFoldDB" id="A0A382CJF0"/>
<accession>A0A382CJF0</accession>
<protein>
    <submittedName>
        <fullName evidence="1">Uncharacterized protein</fullName>
    </submittedName>
</protein>
<dbReference type="SMART" id="SM00028">
    <property type="entry name" value="TPR"/>
    <property type="match status" value="5"/>
</dbReference>
<dbReference type="Pfam" id="PF13374">
    <property type="entry name" value="TPR_10"/>
    <property type="match status" value="1"/>
</dbReference>
<evidence type="ECO:0000313" key="1">
    <source>
        <dbReference type="EMBL" id="SVB25979.1"/>
    </source>
</evidence>
<feature type="non-terminal residue" evidence="1">
    <location>
        <position position="1"/>
    </location>
</feature>
<name>A0A382CJF0_9ZZZZ</name>
<dbReference type="Gene3D" id="1.25.40.10">
    <property type="entry name" value="Tetratricopeptide repeat domain"/>
    <property type="match status" value="2"/>
</dbReference>
<feature type="non-terminal residue" evidence="1">
    <location>
        <position position="645"/>
    </location>
</feature>
<gene>
    <name evidence="1" type="ORF">METZ01_LOCUS178833</name>
</gene>
<dbReference type="PROSITE" id="PS50005">
    <property type="entry name" value="TPR"/>
    <property type="match status" value="1"/>
</dbReference>
<dbReference type="InterPro" id="IPR011990">
    <property type="entry name" value="TPR-like_helical_dom_sf"/>
</dbReference>